<accession>A0A5S9F4S2</accession>
<dbReference type="InterPro" id="IPR001463">
    <property type="entry name" value="Na/Ala_symport"/>
</dbReference>
<gene>
    <name evidence="9" type="ORF">UABAM_03145</name>
</gene>
<dbReference type="Proteomes" id="UP000326354">
    <property type="component" value="Chromosome"/>
</dbReference>
<evidence type="ECO:0000256" key="8">
    <source>
        <dbReference type="RuleBase" id="RU363064"/>
    </source>
</evidence>
<evidence type="ECO:0000313" key="9">
    <source>
        <dbReference type="EMBL" id="BBM84784.1"/>
    </source>
</evidence>
<proteinExistence type="inferred from homology"/>
<feature type="transmembrane region" description="Helical" evidence="8">
    <location>
        <begin position="539"/>
        <end position="559"/>
    </location>
</feature>
<feature type="transmembrane region" description="Helical" evidence="8">
    <location>
        <begin position="415"/>
        <end position="437"/>
    </location>
</feature>
<dbReference type="PANTHER" id="PTHR30330:SF3">
    <property type="entry name" value="TRANSCRIPTIONAL REGULATOR, LRP FAMILY"/>
    <property type="match status" value="1"/>
</dbReference>
<keyword evidence="5 8" id="KW-0812">Transmembrane</keyword>
<dbReference type="KEGG" id="uam:UABAM_03145"/>
<dbReference type="Pfam" id="PF01235">
    <property type="entry name" value="Na_Ala_symp"/>
    <property type="match status" value="1"/>
</dbReference>
<sequence>MKQFLAILFITLITVGLVWESKPQEKSTDVKKEEEKKDVKVPARDADGNDLYIQSKDADGNVTYVRKMVGKSVDTKINEAIQPYSNKVVGVIFRAVPISSSKVKKTELQPMVDKDGKPIYEQQIDDKGRYKVDDDGKPVYVQKSEESFVLENGAFVYVEKQDNDGKAVKDDEGNTLYIAKKQTKLITDADGNPVYVQKMKSVDVKDEQGNLVYVPELDKDGNPKKDAEGNIVYVINQVKVPFVLIWLVVAAIVFTIYMGFINIRGFLTSINIVRGVYSNPDDEGEVSHFQALTAALSGTVGLGNIAGVAIAVSVGGPGATFWMIMAGLLGMSSKFVECTLGVKYREVHEDGSVSGGPMQYLSKGLENKGLGFIGLPLAVFFALMCVGGSFGGGNMFQVNQAFQQFQTVTGGENSFIAGSGWLFGVVMAGLVAIVIIGGIKSIASVTDKIVPFMCGIYVLAAVSILFQRMGEVPGAFGLIISSAFSSQAAFGGFVGVLIQGFKRAAFSNEAGIGSASIAHSAVKTNEPVTEGLVALLEPFIDTVIVCTMTALVIVITGHVDPHTGVWSPLHSASDGIQVTSAAFATAYTWFPIVLCGAVVLFAFSTMITWSYYGLQAWEFIFGRSKAANTTYKVLFCLFVIIGASMSLGPVVDFSDSMIFAMCFPNIIGLYILSPEIKKDMISFMSRIQSGEIKRYK</sequence>
<dbReference type="EMBL" id="AP019860">
    <property type="protein sequence ID" value="BBM84784.1"/>
    <property type="molecule type" value="Genomic_DNA"/>
</dbReference>
<feature type="transmembrane region" description="Helical" evidence="8">
    <location>
        <begin position="449"/>
        <end position="469"/>
    </location>
</feature>
<evidence type="ECO:0000256" key="3">
    <source>
        <dbReference type="ARBA" id="ARBA00022448"/>
    </source>
</evidence>
<protein>
    <submittedName>
        <fullName evidence="9">Alanine glycine permease</fullName>
    </submittedName>
</protein>
<feature type="transmembrane region" description="Helical" evidence="8">
    <location>
        <begin position="369"/>
        <end position="390"/>
    </location>
</feature>
<feature type="transmembrane region" description="Helical" evidence="8">
    <location>
        <begin position="240"/>
        <end position="260"/>
    </location>
</feature>
<keyword evidence="4 8" id="KW-1003">Cell membrane</keyword>
<keyword evidence="6 8" id="KW-1133">Transmembrane helix</keyword>
<reference evidence="9 10" key="1">
    <citation type="submission" date="2019-08" db="EMBL/GenBank/DDBJ databases">
        <title>Complete genome sequence of Candidatus Uab amorphum.</title>
        <authorList>
            <person name="Shiratori T."/>
            <person name="Suzuki S."/>
            <person name="Kakizawa Y."/>
            <person name="Ishida K."/>
        </authorList>
    </citation>
    <scope>NUCLEOTIDE SEQUENCE [LARGE SCALE GENOMIC DNA]</scope>
    <source>
        <strain evidence="9 10">SRT547</strain>
    </source>
</reference>
<name>A0A5S9F4S2_UABAM</name>
<feature type="transmembrane region" description="Helical" evidence="8">
    <location>
        <begin position="475"/>
        <end position="498"/>
    </location>
</feature>
<keyword evidence="8" id="KW-0769">Symport</keyword>
<dbReference type="PANTHER" id="PTHR30330">
    <property type="entry name" value="AGSS FAMILY TRANSPORTER, SODIUM-ALANINE"/>
    <property type="match status" value="1"/>
</dbReference>
<dbReference type="PRINTS" id="PR00175">
    <property type="entry name" value="NAALASMPORT"/>
</dbReference>
<comment type="subcellular location">
    <subcellularLocation>
        <location evidence="1 8">Cell membrane</location>
        <topology evidence="1 8">Multi-pass membrane protein</topology>
    </subcellularLocation>
</comment>
<feature type="transmembrane region" description="Helical" evidence="8">
    <location>
        <begin position="589"/>
        <end position="612"/>
    </location>
</feature>
<dbReference type="GO" id="GO:0005886">
    <property type="term" value="C:plasma membrane"/>
    <property type="evidence" value="ECO:0007669"/>
    <property type="project" value="UniProtKB-SubCell"/>
</dbReference>
<dbReference type="AlphaFoldDB" id="A0A5S9F4S2"/>
<dbReference type="GO" id="GO:0005283">
    <property type="term" value="F:amino acid:sodium symporter activity"/>
    <property type="evidence" value="ECO:0007669"/>
    <property type="project" value="InterPro"/>
</dbReference>
<evidence type="ECO:0000256" key="4">
    <source>
        <dbReference type="ARBA" id="ARBA00022475"/>
    </source>
</evidence>
<evidence type="ECO:0000256" key="7">
    <source>
        <dbReference type="ARBA" id="ARBA00023136"/>
    </source>
</evidence>
<evidence type="ECO:0000256" key="2">
    <source>
        <dbReference type="ARBA" id="ARBA00009261"/>
    </source>
</evidence>
<organism evidence="9 10">
    <name type="scientific">Uabimicrobium amorphum</name>
    <dbReference type="NCBI Taxonomy" id="2596890"/>
    <lineage>
        <taxon>Bacteria</taxon>
        <taxon>Pseudomonadati</taxon>
        <taxon>Planctomycetota</taxon>
        <taxon>Candidatus Uabimicrobiia</taxon>
        <taxon>Candidatus Uabimicrobiales</taxon>
        <taxon>Candidatus Uabimicrobiaceae</taxon>
        <taxon>Candidatus Uabimicrobium</taxon>
    </lineage>
</organism>
<evidence type="ECO:0000256" key="6">
    <source>
        <dbReference type="ARBA" id="ARBA00022989"/>
    </source>
</evidence>
<dbReference type="Gene3D" id="1.20.1740.10">
    <property type="entry name" value="Amino acid/polyamine transporter I"/>
    <property type="match status" value="1"/>
</dbReference>
<feature type="transmembrane region" description="Helical" evidence="8">
    <location>
        <begin position="657"/>
        <end position="676"/>
    </location>
</feature>
<keyword evidence="3 8" id="KW-0813">Transport</keyword>
<evidence type="ECO:0000313" key="10">
    <source>
        <dbReference type="Proteomes" id="UP000326354"/>
    </source>
</evidence>
<evidence type="ECO:0000256" key="5">
    <source>
        <dbReference type="ARBA" id="ARBA00022692"/>
    </source>
</evidence>
<feature type="transmembrane region" description="Helical" evidence="8">
    <location>
        <begin position="633"/>
        <end position="651"/>
    </location>
</feature>
<dbReference type="NCBIfam" id="TIGR00835">
    <property type="entry name" value="agcS"/>
    <property type="match status" value="1"/>
</dbReference>
<keyword evidence="7 8" id="KW-0472">Membrane</keyword>
<keyword evidence="10" id="KW-1185">Reference proteome</keyword>
<evidence type="ECO:0000256" key="1">
    <source>
        <dbReference type="ARBA" id="ARBA00004651"/>
    </source>
</evidence>
<comment type="similarity">
    <text evidence="2 8">Belongs to the alanine or glycine:cation symporter (AGCS) (TC 2.A.25) family.</text>
</comment>